<reference evidence="1" key="1">
    <citation type="submission" date="2018-02" db="EMBL/GenBank/DDBJ databases">
        <title>Rhizophora mucronata_Transcriptome.</title>
        <authorList>
            <person name="Meera S.P."/>
            <person name="Sreeshan A."/>
            <person name="Augustine A."/>
        </authorList>
    </citation>
    <scope>NUCLEOTIDE SEQUENCE</scope>
    <source>
        <tissue evidence="1">Leaf</tissue>
    </source>
</reference>
<accession>A0A2P2IZP6</accession>
<dbReference type="EMBL" id="GGEC01006187">
    <property type="protein sequence ID" value="MBW86670.1"/>
    <property type="molecule type" value="Transcribed_RNA"/>
</dbReference>
<organism evidence="1">
    <name type="scientific">Rhizophora mucronata</name>
    <name type="common">Asiatic mangrove</name>
    <dbReference type="NCBI Taxonomy" id="61149"/>
    <lineage>
        <taxon>Eukaryota</taxon>
        <taxon>Viridiplantae</taxon>
        <taxon>Streptophyta</taxon>
        <taxon>Embryophyta</taxon>
        <taxon>Tracheophyta</taxon>
        <taxon>Spermatophyta</taxon>
        <taxon>Magnoliopsida</taxon>
        <taxon>eudicotyledons</taxon>
        <taxon>Gunneridae</taxon>
        <taxon>Pentapetalae</taxon>
        <taxon>rosids</taxon>
        <taxon>fabids</taxon>
        <taxon>Malpighiales</taxon>
        <taxon>Rhizophoraceae</taxon>
        <taxon>Rhizophora</taxon>
    </lineage>
</organism>
<evidence type="ECO:0000313" key="1">
    <source>
        <dbReference type="EMBL" id="MBW86670.1"/>
    </source>
</evidence>
<name>A0A2P2IZP6_RHIMU</name>
<sequence>MSSTAVPSLPFLNHRLLSPLYIGDRFH</sequence>
<protein>
    <submittedName>
        <fullName evidence="1">Uncharacterized protein</fullName>
    </submittedName>
</protein>
<dbReference type="AlphaFoldDB" id="A0A2P2IZP6"/>
<proteinExistence type="predicted"/>